<dbReference type="Proteomes" id="UP000321721">
    <property type="component" value="Unassembled WGS sequence"/>
</dbReference>
<gene>
    <name evidence="2" type="ORF">FRY74_03745</name>
</gene>
<dbReference type="SUPFAM" id="SSF55729">
    <property type="entry name" value="Acyl-CoA N-acyltransferases (Nat)"/>
    <property type="match status" value="1"/>
</dbReference>
<dbReference type="GO" id="GO:0016747">
    <property type="term" value="F:acyltransferase activity, transferring groups other than amino-acyl groups"/>
    <property type="evidence" value="ECO:0007669"/>
    <property type="project" value="InterPro"/>
</dbReference>
<keyword evidence="2" id="KW-0808">Transferase</keyword>
<dbReference type="OrthoDB" id="7205533at2"/>
<dbReference type="PROSITE" id="PS51186">
    <property type="entry name" value="GNAT"/>
    <property type="match status" value="1"/>
</dbReference>
<dbReference type="InterPro" id="IPR016181">
    <property type="entry name" value="Acyl_CoA_acyltransferase"/>
</dbReference>
<evidence type="ECO:0000259" key="1">
    <source>
        <dbReference type="PROSITE" id="PS51186"/>
    </source>
</evidence>
<accession>A0A5C6RYG9</accession>
<reference evidence="2 3" key="1">
    <citation type="submission" date="2019-08" db="EMBL/GenBank/DDBJ databases">
        <title>Genome of Vicingus serpentipes NCIMB 15042.</title>
        <authorList>
            <person name="Bowman J.P."/>
        </authorList>
    </citation>
    <scope>NUCLEOTIDE SEQUENCE [LARGE SCALE GENOMIC DNA]</scope>
    <source>
        <strain evidence="2 3">NCIMB 15042</strain>
    </source>
</reference>
<dbReference type="EMBL" id="VOOS01000001">
    <property type="protein sequence ID" value="TXB67311.1"/>
    <property type="molecule type" value="Genomic_DNA"/>
</dbReference>
<dbReference type="Gene3D" id="3.40.630.30">
    <property type="match status" value="1"/>
</dbReference>
<name>A0A5C6RYG9_9FLAO</name>
<dbReference type="AlphaFoldDB" id="A0A5C6RYG9"/>
<feature type="domain" description="N-acetyltransferase" evidence="1">
    <location>
        <begin position="2"/>
        <end position="172"/>
    </location>
</feature>
<dbReference type="InterPro" id="IPR000182">
    <property type="entry name" value="GNAT_dom"/>
</dbReference>
<dbReference type="Pfam" id="PF00583">
    <property type="entry name" value="Acetyltransf_1"/>
    <property type="match status" value="1"/>
</dbReference>
<comment type="caution">
    <text evidence="2">The sequence shown here is derived from an EMBL/GenBank/DDBJ whole genome shotgun (WGS) entry which is preliminary data.</text>
</comment>
<protein>
    <submittedName>
        <fullName evidence="2">GNAT family N-acetyltransferase</fullName>
    </submittedName>
</protein>
<proteinExistence type="predicted"/>
<keyword evidence="3" id="KW-1185">Reference proteome</keyword>
<evidence type="ECO:0000313" key="2">
    <source>
        <dbReference type="EMBL" id="TXB67311.1"/>
    </source>
</evidence>
<evidence type="ECO:0000313" key="3">
    <source>
        <dbReference type="Proteomes" id="UP000321721"/>
    </source>
</evidence>
<sequence>MISIVKATLQDAPLLSKIGQQTFMESHGKSAPEKDLNNYMENNLSLENFKNELADSSNIYHLFYSNNRAAGYSKIILNTSNKNLKEENITKLERLYILKEFYNLKLGYHLLLFNVNLAKQNSQSGLWLNVWTENKRAINFYKKTGFKIIGEYLFKISATHSNPNHQLFLAIN</sequence>
<organism evidence="2 3">
    <name type="scientific">Vicingus serpentipes</name>
    <dbReference type="NCBI Taxonomy" id="1926625"/>
    <lineage>
        <taxon>Bacteria</taxon>
        <taxon>Pseudomonadati</taxon>
        <taxon>Bacteroidota</taxon>
        <taxon>Flavobacteriia</taxon>
        <taxon>Flavobacteriales</taxon>
        <taxon>Vicingaceae</taxon>
        <taxon>Vicingus</taxon>
    </lineage>
</organism>
<dbReference type="RefSeq" id="WP_147098727.1">
    <property type="nucleotide sequence ID" value="NZ_VOOS01000001.1"/>
</dbReference>